<dbReference type="Proteomes" id="UP000836841">
    <property type="component" value="Chromosome 5"/>
</dbReference>
<dbReference type="AlphaFoldDB" id="A0AAU9SHN1"/>
<reference evidence="1 2" key="1">
    <citation type="submission" date="2022-03" db="EMBL/GenBank/DDBJ databases">
        <authorList>
            <person name="Nunn A."/>
            <person name="Chopra R."/>
            <person name="Nunn A."/>
            <person name="Contreras Garrido A."/>
        </authorList>
    </citation>
    <scope>NUCLEOTIDE SEQUENCE [LARGE SCALE GENOMIC DNA]</scope>
</reference>
<organism evidence="1 2">
    <name type="scientific">Thlaspi arvense</name>
    <name type="common">Field penny-cress</name>
    <dbReference type="NCBI Taxonomy" id="13288"/>
    <lineage>
        <taxon>Eukaryota</taxon>
        <taxon>Viridiplantae</taxon>
        <taxon>Streptophyta</taxon>
        <taxon>Embryophyta</taxon>
        <taxon>Tracheophyta</taxon>
        <taxon>Spermatophyta</taxon>
        <taxon>Magnoliopsida</taxon>
        <taxon>eudicotyledons</taxon>
        <taxon>Gunneridae</taxon>
        <taxon>Pentapetalae</taxon>
        <taxon>rosids</taxon>
        <taxon>malvids</taxon>
        <taxon>Brassicales</taxon>
        <taxon>Brassicaceae</taxon>
        <taxon>Thlaspideae</taxon>
        <taxon>Thlaspi</taxon>
    </lineage>
</organism>
<evidence type="ECO:0000313" key="2">
    <source>
        <dbReference type="Proteomes" id="UP000836841"/>
    </source>
</evidence>
<evidence type="ECO:0000313" key="1">
    <source>
        <dbReference type="EMBL" id="CAH2065236.1"/>
    </source>
</evidence>
<keyword evidence="2" id="KW-1185">Reference proteome</keyword>
<name>A0AAU9SHN1_THLAR</name>
<sequence length="142" mass="15914">MTNPTTPYNAPTRNASTLKVKDLLCQTINEWDLKAIRKHLPQYEGQIRQLITGRSMPLDRLVWQPEKSGDYTVKLGCCSTKLLRETDIPKIKAINNAPTCGNDFDTAISMVALEHLDRQESADFQGPLTITGKHNLKSYQAG</sequence>
<protein>
    <submittedName>
        <fullName evidence="1">Uncharacterized protein</fullName>
    </submittedName>
</protein>
<proteinExistence type="predicted"/>
<accession>A0AAU9SHN1</accession>
<gene>
    <name evidence="1" type="ORF">TAV2_LOCUS17444</name>
</gene>
<dbReference type="EMBL" id="OU466861">
    <property type="protein sequence ID" value="CAH2065236.1"/>
    <property type="molecule type" value="Genomic_DNA"/>
</dbReference>